<keyword evidence="3" id="KW-1185">Reference proteome</keyword>
<reference evidence="3" key="1">
    <citation type="journal article" date="2013" name="Science">
        <title>Comparative analysis of bat genomes provides insight into the evolution of flight and immunity.</title>
        <authorList>
            <person name="Zhang G."/>
            <person name="Cowled C."/>
            <person name="Shi Z."/>
            <person name="Huang Z."/>
            <person name="Bishop-Lilly K.A."/>
            <person name="Fang X."/>
            <person name="Wynne J.W."/>
            <person name="Xiong Z."/>
            <person name="Baker M.L."/>
            <person name="Zhao W."/>
            <person name="Tachedjian M."/>
            <person name="Zhu Y."/>
            <person name="Zhou P."/>
            <person name="Jiang X."/>
            <person name="Ng J."/>
            <person name="Yang L."/>
            <person name="Wu L."/>
            <person name="Xiao J."/>
            <person name="Feng Y."/>
            <person name="Chen Y."/>
            <person name="Sun X."/>
            <person name="Zhang Y."/>
            <person name="Marsh G.A."/>
            <person name="Crameri G."/>
            <person name="Broder C.C."/>
            <person name="Frey K.G."/>
            <person name="Wang L.F."/>
            <person name="Wang J."/>
        </authorList>
    </citation>
    <scope>NUCLEOTIDE SEQUENCE [LARGE SCALE GENOMIC DNA]</scope>
</reference>
<dbReference type="InterPro" id="IPR052275">
    <property type="entry name" value="Mt_Fe-S_assembly_factor"/>
</dbReference>
<gene>
    <name evidence="2" type="ORF">PAL_GLEAN10008524</name>
</gene>
<name>L5L5V2_PTEAL</name>
<dbReference type="eggNOG" id="KOG3348">
    <property type="taxonomic scope" value="Eukaryota"/>
</dbReference>
<dbReference type="InterPro" id="IPR036065">
    <property type="entry name" value="BolA-like_sf"/>
</dbReference>
<dbReference type="AlphaFoldDB" id="L5L5V2"/>
<dbReference type="PANTHER" id="PTHR46188">
    <property type="entry name" value="BOLA-LIKE PROTEIN 3"/>
    <property type="match status" value="1"/>
</dbReference>
<dbReference type="GO" id="GO:0005759">
    <property type="term" value="C:mitochondrial matrix"/>
    <property type="evidence" value="ECO:0007669"/>
    <property type="project" value="TreeGrafter"/>
</dbReference>
<dbReference type="Proteomes" id="UP000010552">
    <property type="component" value="Unassembled WGS sequence"/>
</dbReference>
<accession>L5L5V2</accession>
<organism evidence="2 3">
    <name type="scientific">Pteropus alecto</name>
    <name type="common">Black flying fox</name>
    <dbReference type="NCBI Taxonomy" id="9402"/>
    <lineage>
        <taxon>Eukaryota</taxon>
        <taxon>Metazoa</taxon>
        <taxon>Chordata</taxon>
        <taxon>Craniata</taxon>
        <taxon>Vertebrata</taxon>
        <taxon>Euteleostomi</taxon>
        <taxon>Mammalia</taxon>
        <taxon>Eutheria</taxon>
        <taxon>Laurasiatheria</taxon>
        <taxon>Chiroptera</taxon>
        <taxon>Yinpterochiroptera</taxon>
        <taxon>Pteropodoidea</taxon>
        <taxon>Pteropodidae</taxon>
        <taxon>Pteropodinae</taxon>
        <taxon>Pteropus</taxon>
    </lineage>
</organism>
<dbReference type="SUPFAM" id="SSF82657">
    <property type="entry name" value="BolA-like"/>
    <property type="match status" value="1"/>
</dbReference>
<evidence type="ECO:0000313" key="3">
    <source>
        <dbReference type="Proteomes" id="UP000010552"/>
    </source>
</evidence>
<dbReference type="Gene3D" id="3.30.300.90">
    <property type="entry name" value="BolA-like"/>
    <property type="match status" value="1"/>
</dbReference>
<protein>
    <submittedName>
        <fullName evidence="2">BolA-like protein 3</fullName>
    </submittedName>
</protein>
<dbReference type="EMBL" id="KB030330">
    <property type="protein sequence ID" value="ELK18393.1"/>
    <property type="molecule type" value="Genomic_DNA"/>
</dbReference>
<dbReference type="InParanoid" id="L5L5V2"/>
<sequence length="237" mass="26731">MQICIHHDSDNKRKVFLVVQSRSNRGSDIKLLQTLLRFPDYTVGLFSEQQGYTRSGASELNTITSISMYKSGPKRMSPRSLFPSNPSHDAGVSPAWFSEAVSLFQFTVELELLNHCQFCSVITEHVFFVPYHAELVTLMNKARSCHGVYRPLPLLHCVQRMFASQTEGELKVTQILKENFPQATAIKVTDISGGCGAMYEIQIESEEFKEKRTVQQHQMVNQVSRGSSAPWLPVSSI</sequence>
<evidence type="ECO:0000313" key="2">
    <source>
        <dbReference type="EMBL" id="ELK18393.1"/>
    </source>
</evidence>
<proteinExistence type="inferred from homology"/>
<dbReference type="PANTHER" id="PTHR46188:SF1">
    <property type="entry name" value="BOLA-LIKE PROTEIN 3"/>
    <property type="match status" value="1"/>
</dbReference>
<comment type="similarity">
    <text evidence="1">Belongs to the BolA/IbaG family.</text>
</comment>
<dbReference type="STRING" id="9402.L5L5V2"/>
<evidence type="ECO:0000256" key="1">
    <source>
        <dbReference type="ARBA" id="ARBA00005578"/>
    </source>
</evidence>